<reference evidence="3" key="2">
    <citation type="submission" date="2015-01" db="EMBL/GenBank/DDBJ databases">
        <title>Evolutionary Origins and Diversification of the Mycorrhizal Mutualists.</title>
        <authorList>
            <consortium name="DOE Joint Genome Institute"/>
            <consortium name="Mycorrhizal Genomics Consortium"/>
            <person name="Kohler A."/>
            <person name="Kuo A."/>
            <person name="Nagy L.G."/>
            <person name="Floudas D."/>
            <person name="Copeland A."/>
            <person name="Barry K.W."/>
            <person name="Cichocki N."/>
            <person name="Veneault-Fourrey C."/>
            <person name="LaButti K."/>
            <person name="Lindquist E.A."/>
            <person name="Lipzen A."/>
            <person name="Lundell T."/>
            <person name="Morin E."/>
            <person name="Murat C."/>
            <person name="Riley R."/>
            <person name="Ohm R."/>
            <person name="Sun H."/>
            <person name="Tunlid A."/>
            <person name="Henrissat B."/>
            <person name="Grigoriev I.V."/>
            <person name="Hibbett D.S."/>
            <person name="Martin F."/>
        </authorList>
    </citation>
    <scope>NUCLEOTIDE SEQUENCE [LARGE SCALE GENOMIC DNA]</scope>
    <source>
        <strain evidence="3">441</strain>
    </source>
</reference>
<reference evidence="2 3" key="1">
    <citation type="submission" date="2014-04" db="EMBL/GenBank/DDBJ databases">
        <authorList>
            <consortium name="DOE Joint Genome Institute"/>
            <person name="Kuo A."/>
            <person name="Kohler A."/>
            <person name="Costa M.D."/>
            <person name="Nagy L.G."/>
            <person name="Floudas D."/>
            <person name="Copeland A."/>
            <person name="Barry K.W."/>
            <person name="Cichocki N."/>
            <person name="Veneault-Fourrey C."/>
            <person name="LaButti K."/>
            <person name="Lindquist E.A."/>
            <person name="Lipzen A."/>
            <person name="Lundell T."/>
            <person name="Morin E."/>
            <person name="Murat C."/>
            <person name="Sun H."/>
            <person name="Tunlid A."/>
            <person name="Henrissat B."/>
            <person name="Grigoriev I.V."/>
            <person name="Hibbett D.S."/>
            <person name="Martin F."/>
            <person name="Nordberg H.P."/>
            <person name="Cantor M.N."/>
            <person name="Hua S.X."/>
        </authorList>
    </citation>
    <scope>NUCLEOTIDE SEQUENCE [LARGE SCALE GENOMIC DNA]</scope>
    <source>
        <strain evidence="2 3">441</strain>
    </source>
</reference>
<organism evidence="2 3">
    <name type="scientific">Pisolithus microcarpus 441</name>
    <dbReference type="NCBI Taxonomy" id="765257"/>
    <lineage>
        <taxon>Eukaryota</taxon>
        <taxon>Fungi</taxon>
        <taxon>Dikarya</taxon>
        <taxon>Basidiomycota</taxon>
        <taxon>Agaricomycotina</taxon>
        <taxon>Agaricomycetes</taxon>
        <taxon>Agaricomycetidae</taxon>
        <taxon>Boletales</taxon>
        <taxon>Sclerodermatineae</taxon>
        <taxon>Pisolithaceae</taxon>
        <taxon>Pisolithus</taxon>
    </lineage>
</organism>
<dbReference type="Proteomes" id="UP000054018">
    <property type="component" value="Unassembled WGS sequence"/>
</dbReference>
<sequence>LCADEKNALNLLKHVNTIAACVPGSEASKFLICTEIRSYFGYFGLPHLFFTFNPSVVHSPIFQVM</sequence>
<feature type="domain" description="Helitron helicase-like" evidence="1">
    <location>
        <begin position="4"/>
        <end position="64"/>
    </location>
</feature>
<evidence type="ECO:0000313" key="2">
    <source>
        <dbReference type="EMBL" id="KIK22973.1"/>
    </source>
</evidence>
<feature type="non-terminal residue" evidence="2">
    <location>
        <position position="1"/>
    </location>
</feature>
<accession>A0A0C9ZTH8</accession>
<evidence type="ECO:0000313" key="3">
    <source>
        <dbReference type="Proteomes" id="UP000054018"/>
    </source>
</evidence>
<proteinExistence type="predicted"/>
<dbReference type="InterPro" id="IPR025476">
    <property type="entry name" value="Helitron_helicase-like"/>
</dbReference>
<dbReference type="EMBL" id="KN833732">
    <property type="protein sequence ID" value="KIK22973.1"/>
    <property type="molecule type" value="Genomic_DNA"/>
</dbReference>
<dbReference type="OrthoDB" id="432234at2759"/>
<name>A0A0C9ZTH8_9AGAM</name>
<dbReference type="AlphaFoldDB" id="A0A0C9ZTH8"/>
<evidence type="ECO:0000259" key="1">
    <source>
        <dbReference type="Pfam" id="PF14214"/>
    </source>
</evidence>
<dbReference type="Pfam" id="PF14214">
    <property type="entry name" value="Helitron_like_N"/>
    <property type="match status" value="1"/>
</dbReference>
<keyword evidence="3" id="KW-1185">Reference proteome</keyword>
<gene>
    <name evidence="2" type="ORF">PISMIDRAFT_59196</name>
</gene>
<dbReference type="HOGENOM" id="CLU_142960_1_0_1"/>
<feature type="non-terminal residue" evidence="2">
    <location>
        <position position="65"/>
    </location>
</feature>
<dbReference type="STRING" id="765257.A0A0C9ZTH8"/>
<protein>
    <recommendedName>
        <fullName evidence="1">Helitron helicase-like domain-containing protein</fullName>
    </recommendedName>
</protein>